<reference evidence="1 2" key="1">
    <citation type="submission" date="2019-02" db="EMBL/GenBank/DDBJ databases">
        <title>Deep-cultivation of Planctomycetes and their phenomic and genomic characterization uncovers novel biology.</title>
        <authorList>
            <person name="Wiegand S."/>
            <person name="Jogler M."/>
            <person name="Boedeker C."/>
            <person name="Pinto D."/>
            <person name="Vollmers J."/>
            <person name="Rivas-Marin E."/>
            <person name="Kohn T."/>
            <person name="Peeters S.H."/>
            <person name="Heuer A."/>
            <person name="Rast P."/>
            <person name="Oberbeckmann S."/>
            <person name="Bunk B."/>
            <person name="Jeske O."/>
            <person name="Meyerdierks A."/>
            <person name="Storesund J.E."/>
            <person name="Kallscheuer N."/>
            <person name="Luecker S."/>
            <person name="Lage O.M."/>
            <person name="Pohl T."/>
            <person name="Merkel B.J."/>
            <person name="Hornburger P."/>
            <person name="Mueller R.-W."/>
            <person name="Bruemmer F."/>
            <person name="Labrenz M."/>
            <person name="Spormann A.M."/>
            <person name="Op Den Camp H."/>
            <person name="Overmann J."/>
            <person name="Amann R."/>
            <person name="Jetten M.S.M."/>
            <person name="Mascher T."/>
            <person name="Medema M.H."/>
            <person name="Devos D.P."/>
            <person name="Kaster A.-K."/>
            <person name="Ovreas L."/>
            <person name="Rohde M."/>
            <person name="Galperin M.Y."/>
            <person name="Jogler C."/>
        </authorList>
    </citation>
    <scope>NUCLEOTIDE SEQUENCE [LARGE SCALE GENOMIC DNA]</scope>
    <source>
        <strain evidence="1 2">Poly41</strain>
    </source>
</reference>
<dbReference type="AlphaFoldDB" id="A0A5C6DRN8"/>
<protein>
    <submittedName>
        <fullName evidence="1">Uncharacterized protein</fullName>
    </submittedName>
</protein>
<comment type="caution">
    <text evidence="1">The sequence shown here is derived from an EMBL/GenBank/DDBJ whole genome shotgun (WGS) entry which is preliminary data.</text>
</comment>
<evidence type="ECO:0000313" key="1">
    <source>
        <dbReference type="EMBL" id="TWU37419.1"/>
    </source>
</evidence>
<name>A0A5C6DRN8_9BACT</name>
<dbReference type="EMBL" id="SJPV01000005">
    <property type="protein sequence ID" value="TWU37419.1"/>
    <property type="molecule type" value="Genomic_DNA"/>
</dbReference>
<gene>
    <name evidence="1" type="ORF">Poly41_35490</name>
</gene>
<dbReference type="Proteomes" id="UP000319143">
    <property type="component" value="Unassembled WGS sequence"/>
</dbReference>
<sequence>MLRATCFGFGWFRLVRPRRLSHLPLFFVSVVCAEVSDSSSMFRDLYRSNQANFCQGEAVDGLLRRSIRGSKEDPSGSGDLFLGKMGISTISLLTVPSADMDTFGDVLGLTNAVTV</sequence>
<proteinExistence type="predicted"/>
<organism evidence="1 2">
    <name type="scientific">Novipirellula artificiosorum</name>
    <dbReference type="NCBI Taxonomy" id="2528016"/>
    <lineage>
        <taxon>Bacteria</taxon>
        <taxon>Pseudomonadati</taxon>
        <taxon>Planctomycetota</taxon>
        <taxon>Planctomycetia</taxon>
        <taxon>Pirellulales</taxon>
        <taxon>Pirellulaceae</taxon>
        <taxon>Novipirellula</taxon>
    </lineage>
</organism>
<accession>A0A5C6DRN8</accession>
<keyword evidence="2" id="KW-1185">Reference proteome</keyword>
<evidence type="ECO:0000313" key="2">
    <source>
        <dbReference type="Proteomes" id="UP000319143"/>
    </source>
</evidence>